<dbReference type="SMART" id="SM00347">
    <property type="entry name" value="HTH_MARR"/>
    <property type="match status" value="1"/>
</dbReference>
<dbReference type="PROSITE" id="PS50995">
    <property type="entry name" value="HTH_MARR_2"/>
    <property type="match status" value="1"/>
</dbReference>
<name>A0A1H1TJX7_9ACTN</name>
<evidence type="ECO:0000256" key="1">
    <source>
        <dbReference type="ARBA" id="ARBA00023015"/>
    </source>
</evidence>
<dbReference type="InterPro" id="IPR036390">
    <property type="entry name" value="WH_DNA-bd_sf"/>
</dbReference>
<evidence type="ECO:0000313" key="6">
    <source>
        <dbReference type="Proteomes" id="UP000199103"/>
    </source>
</evidence>
<dbReference type="Proteomes" id="UP000199103">
    <property type="component" value="Chromosome I"/>
</dbReference>
<dbReference type="PRINTS" id="PR00598">
    <property type="entry name" value="HTHMARR"/>
</dbReference>
<dbReference type="InterPro" id="IPR039422">
    <property type="entry name" value="MarR/SlyA-like"/>
</dbReference>
<dbReference type="PANTHER" id="PTHR33164:SF99">
    <property type="entry name" value="MARR FAMILY REGULATORY PROTEIN"/>
    <property type="match status" value="1"/>
</dbReference>
<evidence type="ECO:0000256" key="3">
    <source>
        <dbReference type="ARBA" id="ARBA00023163"/>
    </source>
</evidence>
<sequence length="135" mass="14861">MTGTKTAGGAAGEATLVGRWRDLQERYLTTAASIERGLNSEHGLGLSDFEVLDLIAENDDPDSPCRMKDLSKISPMTQSALSRIVDRLEKSGLVTRNSCAEDRRALMVSITDQGHQLHQQAQQTHRRLLRETLGS</sequence>
<dbReference type="InterPro" id="IPR023187">
    <property type="entry name" value="Tscrpt_reg_MarR-type_CS"/>
</dbReference>
<reference evidence="5 6" key="1">
    <citation type="submission" date="2016-10" db="EMBL/GenBank/DDBJ databases">
        <authorList>
            <person name="de Groot N.N."/>
        </authorList>
    </citation>
    <scope>NUCLEOTIDE SEQUENCE [LARGE SCALE GENOMIC DNA]</scope>
    <source>
        <strain evidence="5 6">DSM 21800</strain>
    </source>
</reference>
<dbReference type="Gene3D" id="1.10.10.10">
    <property type="entry name" value="Winged helix-like DNA-binding domain superfamily/Winged helix DNA-binding domain"/>
    <property type="match status" value="1"/>
</dbReference>
<dbReference type="GO" id="GO:0006950">
    <property type="term" value="P:response to stress"/>
    <property type="evidence" value="ECO:0007669"/>
    <property type="project" value="TreeGrafter"/>
</dbReference>
<evidence type="ECO:0000313" key="5">
    <source>
        <dbReference type="EMBL" id="SDS60530.1"/>
    </source>
</evidence>
<dbReference type="Pfam" id="PF12802">
    <property type="entry name" value="MarR_2"/>
    <property type="match status" value="1"/>
</dbReference>
<keyword evidence="6" id="KW-1185">Reference proteome</keyword>
<dbReference type="EMBL" id="LT629772">
    <property type="protein sequence ID" value="SDS60530.1"/>
    <property type="molecule type" value="Genomic_DNA"/>
</dbReference>
<organism evidence="5 6">
    <name type="scientific">Microlunatus soli</name>
    <dbReference type="NCBI Taxonomy" id="630515"/>
    <lineage>
        <taxon>Bacteria</taxon>
        <taxon>Bacillati</taxon>
        <taxon>Actinomycetota</taxon>
        <taxon>Actinomycetes</taxon>
        <taxon>Propionibacteriales</taxon>
        <taxon>Propionibacteriaceae</taxon>
        <taxon>Microlunatus</taxon>
    </lineage>
</organism>
<dbReference type="SUPFAM" id="SSF46785">
    <property type="entry name" value="Winged helix' DNA-binding domain"/>
    <property type="match status" value="1"/>
</dbReference>
<accession>A0A1H1TJX7</accession>
<evidence type="ECO:0000256" key="2">
    <source>
        <dbReference type="ARBA" id="ARBA00023125"/>
    </source>
</evidence>
<keyword evidence="3" id="KW-0804">Transcription</keyword>
<evidence type="ECO:0000259" key="4">
    <source>
        <dbReference type="PROSITE" id="PS50995"/>
    </source>
</evidence>
<dbReference type="AlphaFoldDB" id="A0A1H1TJX7"/>
<dbReference type="STRING" id="630515.SAMN04489812_2424"/>
<proteinExistence type="predicted"/>
<dbReference type="PROSITE" id="PS01117">
    <property type="entry name" value="HTH_MARR_1"/>
    <property type="match status" value="1"/>
</dbReference>
<dbReference type="InterPro" id="IPR000835">
    <property type="entry name" value="HTH_MarR-typ"/>
</dbReference>
<keyword evidence="2 5" id="KW-0238">DNA-binding</keyword>
<dbReference type="InterPro" id="IPR036388">
    <property type="entry name" value="WH-like_DNA-bd_sf"/>
</dbReference>
<gene>
    <name evidence="5" type="ORF">SAMN04489812_2424</name>
</gene>
<dbReference type="RefSeq" id="WP_091524982.1">
    <property type="nucleotide sequence ID" value="NZ_LT629772.1"/>
</dbReference>
<dbReference type="OrthoDB" id="5195026at2"/>
<dbReference type="PANTHER" id="PTHR33164">
    <property type="entry name" value="TRANSCRIPTIONAL REGULATOR, MARR FAMILY"/>
    <property type="match status" value="1"/>
</dbReference>
<dbReference type="GO" id="GO:0003677">
    <property type="term" value="F:DNA binding"/>
    <property type="evidence" value="ECO:0007669"/>
    <property type="project" value="UniProtKB-KW"/>
</dbReference>
<feature type="domain" description="HTH marR-type" evidence="4">
    <location>
        <begin position="21"/>
        <end position="135"/>
    </location>
</feature>
<keyword evidence="1" id="KW-0805">Transcription regulation</keyword>
<protein>
    <submittedName>
        <fullName evidence="5">DNA-binding transcriptional regulator, MarR family</fullName>
    </submittedName>
</protein>
<dbReference type="GO" id="GO:0003700">
    <property type="term" value="F:DNA-binding transcription factor activity"/>
    <property type="evidence" value="ECO:0007669"/>
    <property type="project" value="InterPro"/>
</dbReference>